<dbReference type="RefSeq" id="WP_154678716.1">
    <property type="nucleotide sequence ID" value="NZ_CP046115.1"/>
</dbReference>
<dbReference type="AlphaFoldDB" id="A0A6B8MRC2"/>
<dbReference type="EMBL" id="CP046115">
    <property type="protein sequence ID" value="QGN36160.1"/>
    <property type="molecule type" value="Genomic_DNA"/>
</dbReference>
<accession>A0A6B8MRC2</accession>
<protein>
    <submittedName>
        <fullName evidence="1">Uncharacterized protein</fullName>
    </submittedName>
</protein>
<sequence>MAEIAIKGKIINFPFDTKISKVMSEIDSINFQCRQIQRDKCLIVFEKGTLSIGMHAEHMHLMHHLIPNIRFCRLLKAYGIMLKDPIYQFRNDSVGGTFLFARGRTSLWRKVFINYFTSANKMKVNNEIG</sequence>
<reference evidence="1 2" key="1">
    <citation type="submission" date="2019-11" db="EMBL/GenBank/DDBJ databases">
        <title>Isolation and Application of One Kind of P-Hydroxybenzoic Acid Degrading Bacterium in Mitigating Cropping Obstacle of Cucumber.</title>
        <authorList>
            <person name="Wu F."/>
            <person name="An Y."/>
        </authorList>
    </citation>
    <scope>NUCLEOTIDE SEQUENCE [LARGE SCALE GENOMIC DNA]</scope>
    <source>
        <strain evidence="1 2">P620</strain>
    </source>
</reference>
<evidence type="ECO:0000313" key="1">
    <source>
        <dbReference type="EMBL" id="QGN36160.1"/>
    </source>
</evidence>
<organism evidence="1 2">
    <name type="scientific">Klebsiella oxytoca</name>
    <dbReference type="NCBI Taxonomy" id="571"/>
    <lineage>
        <taxon>Bacteria</taxon>
        <taxon>Pseudomonadati</taxon>
        <taxon>Pseudomonadota</taxon>
        <taxon>Gammaproteobacteria</taxon>
        <taxon>Enterobacterales</taxon>
        <taxon>Enterobacteriaceae</taxon>
        <taxon>Klebsiella/Raoultella group</taxon>
        <taxon>Klebsiella</taxon>
    </lineage>
</organism>
<proteinExistence type="predicted"/>
<gene>
    <name evidence="1" type="ORF">GJ746_02055</name>
</gene>
<dbReference type="Proteomes" id="UP000427108">
    <property type="component" value="Chromosome"/>
</dbReference>
<evidence type="ECO:0000313" key="2">
    <source>
        <dbReference type="Proteomes" id="UP000427108"/>
    </source>
</evidence>
<name>A0A6B8MRC2_KLEOX</name>